<feature type="non-terminal residue" evidence="2">
    <location>
        <position position="1"/>
    </location>
</feature>
<accession>A0A0J6RVK7</accession>
<feature type="compositionally biased region" description="Low complexity" evidence="1">
    <location>
        <begin position="219"/>
        <end position="229"/>
    </location>
</feature>
<name>A0A0J6RVK7_9HYPH</name>
<organism evidence="2 3">
    <name type="scientific">Methylobacterium aquaticum</name>
    <dbReference type="NCBI Taxonomy" id="270351"/>
    <lineage>
        <taxon>Bacteria</taxon>
        <taxon>Pseudomonadati</taxon>
        <taxon>Pseudomonadota</taxon>
        <taxon>Alphaproteobacteria</taxon>
        <taxon>Hyphomicrobiales</taxon>
        <taxon>Methylobacteriaceae</taxon>
        <taxon>Methylobacterium</taxon>
    </lineage>
</organism>
<dbReference type="AlphaFoldDB" id="A0A0J6RVK7"/>
<dbReference type="EMBL" id="LABX01000369">
    <property type="protein sequence ID" value="KMO26930.1"/>
    <property type="molecule type" value="Genomic_DNA"/>
</dbReference>
<feature type="region of interest" description="Disordered" evidence="1">
    <location>
        <begin position="203"/>
        <end position="229"/>
    </location>
</feature>
<feature type="region of interest" description="Disordered" evidence="1">
    <location>
        <begin position="114"/>
        <end position="150"/>
    </location>
</feature>
<comment type="caution">
    <text evidence="2">The sequence shown here is derived from an EMBL/GenBank/DDBJ whole genome shotgun (WGS) entry which is preliminary data.</text>
</comment>
<gene>
    <name evidence="2" type="ORF">VP06_32300</name>
</gene>
<protein>
    <submittedName>
        <fullName evidence="2">Uncharacterized protein</fullName>
    </submittedName>
</protein>
<evidence type="ECO:0000313" key="3">
    <source>
        <dbReference type="Proteomes" id="UP000035929"/>
    </source>
</evidence>
<reference evidence="2 3" key="1">
    <citation type="submission" date="2015-03" db="EMBL/GenBank/DDBJ databases">
        <title>Genome sequencing of Methylobacterium aquaticum DSM16371 type strain.</title>
        <authorList>
            <person name="Chaudhry V."/>
            <person name="Patil P.B."/>
        </authorList>
    </citation>
    <scope>NUCLEOTIDE SEQUENCE [LARGE SCALE GENOMIC DNA]</scope>
    <source>
        <strain evidence="2 3">DSM 16371</strain>
    </source>
</reference>
<feature type="non-terminal residue" evidence="2">
    <location>
        <position position="550"/>
    </location>
</feature>
<sequence length="550" mass="56734">LDPERPAEAGVRFTRTPDHVLQARHRRREQAQREKEEALRAAEAEAAARAAAEIAAAEAARAEAEAARAEAEAAAAAAAVPLWRQPYVLPPGVRFTRTPDHLLRHSHEEIARAEAVPEPAETAAADAVPGDGAPLTDSPVAPEVSGTEPVTAEPVPEMVAAVTEPVTEAAAPGISQEAVPAQETGPLTVQAVAEGTAQEMTREVAHDLAESPSPRSETAPAAASGAGVPSAAAPDAVALHVTASESADAVASAATVPPAPDGTASELTVAAQAPAPPPQVFDVPNSAILVPVDVSHLRSLPPRPVYTLDRLLRHDWTRPLPTAAEQDNRPVQESVVEEPVAEPRLAEEAVSSAEPAVAEAPLADRSVANLSLAKLSLADLPPDTPFIGVPLMGLSLPRADFSYSWDFPEAWDFQSMGFPLADVLPETVPPANPPHEPMAETAVEAVMEAVPAGTTLLGEVPEADPVTGRRVASNLPSDAILLPAPAPMLALTYAAVTETVFVPEASEPMVVPLPATVGLEASMPIEMAVDVAPAGAPEFASPPAVSPAVT</sequence>
<proteinExistence type="predicted"/>
<feature type="compositionally biased region" description="Low complexity" evidence="1">
    <location>
        <begin position="114"/>
        <end position="134"/>
    </location>
</feature>
<evidence type="ECO:0000313" key="2">
    <source>
        <dbReference type="EMBL" id="KMO26930.1"/>
    </source>
</evidence>
<feature type="region of interest" description="Disordered" evidence="1">
    <location>
        <begin position="1"/>
        <end position="42"/>
    </location>
</feature>
<dbReference type="Proteomes" id="UP000035929">
    <property type="component" value="Unassembled WGS sequence"/>
</dbReference>
<feature type="compositionally biased region" description="Basic and acidic residues" evidence="1">
    <location>
        <begin position="29"/>
        <end position="42"/>
    </location>
</feature>
<evidence type="ECO:0000256" key="1">
    <source>
        <dbReference type="SAM" id="MobiDB-lite"/>
    </source>
</evidence>